<keyword evidence="2" id="KW-0662">Pyridine nucleotide biosynthesis</keyword>
<dbReference type="GO" id="GO:0046872">
    <property type="term" value="F:metal ion binding"/>
    <property type="evidence" value="ECO:0007669"/>
    <property type="project" value="UniProtKB-KW"/>
</dbReference>
<dbReference type="InterPro" id="IPR000868">
    <property type="entry name" value="Isochorismatase-like_dom"/>
</dbReference>
<dbReference type="GO" id="GO:0008936">
    <property type="term" value="F:nicotinamidase activity"/>
    <property type="evidence" value="ECO:0007669"/>
    <property type="project" value="UniProtKB-EC"/>
</dbReference>
<comment type="pathway">
    <text evidence="5">Cofactor biosynthesis; nicotinate biosynthesis; nicotinate from nicotinamide: step 1/1.</text>
</comment>
<keyword evidence="4 9" id="KW-0378">Hydrolase</keyword>
<evidence type="ECO:0000256" key="5">
    <source>
        <dbReference type="ARBA" id="ARBA00037900"/>
    </source>
</evidence>
<evidence type="ECO:0000256" key="3">
    <source>
        <dbReference type="ARBA" id="ARBA00022723"/>
    </source>
</evidence>
<evidence type="ECO:0000259" key="8">
    <source>
        <dbReference type="Pfam" id="PF00857"/>
    </source>
</evidence>
<dbReference type="EC" id="3.5.1.19" evidence="6"/>
<dbReference type="InterPro" id="IPR052347">
    <property type="entry name" value="Isochorismatase_Nicotinamidase"/>
</dbReference>
<reference evidence="9" key="1">
    <citation type="submission" date="2018-06" db="EMBL/GenBank/DDBJ databases">
        <authorList>
            <person name="Zhirakovskaya E."/>
        </authorList>
    </citation>
    <scope>NUCLEOTIDE SEQUENCE</scope>
</reference>
<dbReference type="SUPFAM" id="SSF52499">
    <property type="entry name" value="Isochorismatase-like hydrolases"/>
    <property type="match status" value="1"/>
</dbReference>
<dbReference type="InterPro" id="IPR036380">
    <property type="entry name" value="Isochorismatase-like_sf"/>
</dbReference>
<name>A0A3B0SPH0_9ZZZZ</name>
<evidence type="ECO:0000256" key="7">
    <source>
        <dbReference type="ARBA" id="ARBA00043224"/>
    </source>
</evidence>
<accession>A0A3B0SPH0</accession>
<comment type="similarity">
    <text evidence="1">Belongs to the isochorismatase family.</text>
</comment>
<evidence type="ECO:0000256" key="4">
    <source>
        <dbReference type="ARBA" id="ARBA00022801"/>
    </source>
</evidence>
<organism evidence="9">
    <name type="scientific">hydrothermal vent metagenome</name>
    <dbReference type="NCBI Taxonomy" id="652676"/>
    <lineage>
        <taxon>unclassified sequences</taxon>
        <taxon>metagenomes</taxon>
        <taxon>ecological metagenomes</taxon>
    </lineage>
</organism>
<proteinExistence type="inferred from homology"/>
<dbReference type="EMBL" id="UOEI01000524">
    <property type="protein sequence ID" value="VAW07368.1"/>
    <property type="molecule type" value="Genomic_DNA"/>
</dbReference>
<evidence type="ECO:0000256" key="2">
    <source>
        <dbReference type="ARBA" id="ARBA00022642"/>
    </source>
</evidence>
<sequence length="192" mass="20244">MFTPTTALIVVDVQNDFADPNGSLFVQGAPRVLEFINDQIRQAQAGGAMIVRTQDWHPESTPHFAKDGGIWPVHCVADTWGAEFHPALIDTGLIMRKGVGGEDGYSGFSLRDPVSGKESSTGLEQILTDAGVTDVSVLGLATDYCVKETAIDATRFGFTTTLLADGVAAVDLTPGDGSRACRDMVTAGVSIV</sequence>
<dbReference type="PANTHER" id="PTHR11080:SF2">
    <property type="entry name" value="LD05707P"/>
    <property type="match status" value="1"/>
</dbReference>
<dbReference type="GO" id="GO:0019363">
    <property type="term" value="P:pyridine nucleotide biosynthetic process"/>
    <property type="evidence" value="ECO:0007669"/>
    <property type="project" value="UniProtKB-KW"/>
</dbReference>
<dbReference type="Gene3D" id="3.40.50.850">
    <property type="entry name" value="Isochorismatase-like"/>
    <property type="match status" value="1"/>
</dbReference>
<feature type="domain" description="Isochorismatase-like" evidence="8">
    <location>
        <begin position="6"/>
        <end position="173"/>
    </location>
</feature>
<dbReference type="PANTHER" id="PTHR11080">
    <property type="entry name" value="PYRAZINAMIDASE/NICOTINAMIDASE"/>
    <property type="match status" value="1"/>
</dbReference>
<dbReference type="AlphaFoldDB" id="A0A3B0SPH0"/>
<protein>
    <recommendedName>
        <fullName evidence="6">nicotinamidase</fullName>
        <ecNumber evidence="6">3.5.1.19</ecNumber>
    </recommendedName>
    <alternativeName>
        <fullName evidence="7">Nicotinamide deamidase</fullName>
    </alternativeName>
</protein>
<gene>
    <name evidence="9" type="ORF">MNBD_ACTINO01-2529</name>
</gene>
<evidence type="ECO:0000313" key="9">
    <source>
        <dbReference type="EMBL" id="VAW07368.1"/>
    </source>
</evidence>
<dbReference type="Pfam" id="PF00857">
    <property type="entry name" value="Isochorismatase"/>
    <property type="match status" value="1"/>
</dbReference>
<keyword evidence="3" id="KW-0479">Metal-binding</keyword>
<evidence type="ECO:0000256" key="1">
    <source>
        <dbReference type="ARBA" id="ARBA00006336"/>
    </source>
</evidence>
<evidence type="ECO:0000256" key="6">
    <source>
        <dbReference type="ARBA" id="ARBA00039017"/>
    </source>
</evidence>